<gene>
    <name evidence="5" type="ORF">ACFFV7_48475</name>
</gene>
<proteinExistence type="inferred from homology"/>
<name>A0ABV5IX03_9ACTN</name>
<keyword evidence="2" id="KW-0285">Flavoprotein</keyword>
<dbReference type="RefSeq" id="WP_189651817.1">
    <property type="nucleotide sequence ID" value="NZ_BMRC01000022.1"/>
</dbReference>
<dbReference type="Proteomes" id="UP001589647">
    <property type="component" value="Unassembled WGS sequence"/>
</dbReference>
<comment type="cofactor">
    <cofactor evidence="1">
        <name>FMN</name>
        <dbReference type="ChEBI" id="CHEBI:58210"/>
    </cofactor>
</comment>
<evidence type="ECO:0000256" key="2">
    <source>
        <dbReference type="ARBA" id="ARBA00022630"/>
    </source>
</evidence>
<dbReference type="PANTHER" id="PTHR43567">
    <property type="entry name" value="FLAVOREDOXIN-RELATED-RELATED"/>
    <property type="match status" value="1"/>
</dbReference>
<reference evidence="5 6" key="1">
    <citation type="submission" date="2024-09" db="EMBL/GenBank/DDBJ databases">
        <authorList>
            <person name="Sun Q."/>
            <person name="Mori K."/>
        </authorList>
    </citation>
    <scope>NUCLEOTIDE SEQUENCE [LARGE SCALE GENOMIC DNA]</scope>
    <source>
        <strain evidence="5 6">CCM 3426</strain>
    </source>
</reference>
<evidence type="ECO:0000256" key="1">
    <source>
        <dbReference type="ARBA" id="ARBA00001917"/>
    </source>
</evidence>
<comment type="caution">
    <text evidence="5">The sequence shown here is derived from an EMBL/GenBank/DDBJ whole genome shotgun (WGS) entry which is preliminary data.</text>
</comment>
<dbReference type="EMBL" id="JBHMEI010000095">
    <property type="protein sequence ID" value="MFB9209093.1"/>
    <property type="molecule type" value="Genomic_DNA"/>
</dbReference>
<dbReference type="Gene3D" id="2.30.110.10">
    <property type="entry name" value="Electron Transport, Fmn-binding Protein, Chain A"/>
    <property type="match status" value="1"/>
</dbReference>
<protein>
    <submittedName>
        <fullName evidence="5">Flavin reductase family protein</fullName>
        <ecNumber evidence="5">1.5.1.-</ecNumber>
    </submittedName>
</protein>
<dbReference type="Pfam" id="PF01613">
    <property type="entry name" value="Flavin_Reduct"/>
    <property type="match status" value="1"/>
</dbReference>
<keyword evidence="5" id="KW-0560">Oxidoreductase</keyword>
<dbReference type="SUPFAM" id="SSF50475">
    <property type="entry name" value="FMN-binding split barrel"/>
    <property type="match status" value="1"/>
</dbReference>
<organism evidence="5 6">
    <name type="scientific">Nonomuraea spiralis</name>
    <dbReference type="NCBI Taxonomy" id="46182"/>
    <lineage>
        <taxon>Bacteria</taxon>
        <taxon>Bacillati</taxon>
        <taxon>Actinomycetota</taxon>
        <taxon>Actinomycetes</taxon>
        <taxon>Streptosporangiales</taxon>
        <taxon>Streptosporangiaceae</taxon>
        <taxon>Nonomuraea</taxon>
    </lineage>
</organism>
<dbReference type="PANTHER" id="PTHR43567:SF1">
    <property type="entry name" value="FLAVOREDOXIN"/>
    <property type="match status" value="1"/>
</dbReference>
<evidence type="ECO:0000259" key="4">
    <source>
        <dbReference type="SMART" id="SM00903"/>
    </source>
</evidence>
<dbReference type="InterPro" id="IPR002563">
    <property type="entry name" value="Flavin_Rdtase-like_dom"/>
</dbReference>
<sequence>MNTTVDRHVRIEPNILYFGTPVVLISTVNEDGTPNLAPMSSAFWLGWRGMLGLGAKAKTSQNLLRTGEAVLNLPSDALAPQVDRLALTTGSDPVSERKWQRGYRFVPDKFGRAGLTPVASETVAAPRVAECPVGMEVVVEKTHPIDEGGVLAFEVRVQRVWVHEEIRLKGTDDHIDPDAWRPLIMSFQKLYGLGPQVHPSTLASIPEHHYRSADLERARTV</sequence>
<keyword evidence="6" id="KW-1185">Reference proteome</keyword>
<dbReference type="InterPro" id="IPR052174">
    <property type="entry name" value="Flavoredoxin"/>
</dbReference>
<dbReference type="EC" id="1.5.1.-" evidence="5"/>
<feature type="domain" description="Flavin reductase like" evidence="4">
    <location>
        <begin position="15"/>
        <end position="171"/>
    </location>
</feature>
<evidence type="ECO:0000313" key="6">
    <source>
        <dbReference type="Proteomes" id="UP001589647"/>
    </source>
</evidence>
<accession>A0ABV5IX03</accession>
<dbReference type="InterPro" id="IPR012349">
    <property type="entry name" value="Split_barrel_FMN-bd"/>
</dbReference>
<dbReference type="GO" id="GO:0016491">
    <property type="term" value="F:oxidoreductase activity"/>
    <property type="evidence" value="ECO:0007669"/>
    <property type="project" value="UniProtKB-KW"/>
</dbReference>
<dbReference type="SMART" id="SM00903">
    <property type="entry name" value="Flavin_Reduct"/>
    <property type="match status" value="1"/>
</dbReference>
<evidence type="ECO:0000313" key="5">
    <source>
        <dbReference type="EMBL" id="MFB9209093.1"/>
    </source>
</evidence>
<evidence type="ECO:0000256" key="3">
    <source>
        <dbReference type="ARBA" id="ARBA00038054"/>
    </source>
</evidence>
<comment type="similarity">
    <text evidence="3">Belongs to the flavoredoxin family.</text>
</comment>